<evidence type="ECO:0000259" key="5">
    <source>
        <dbReference type="PROSITE" id="PS51379"/>
    </source>
</evidence>
<feature type="domain" description="4Fe-4S ferredoxin-type" evidence="5">
    <location>
        <begin position="247"/>
        <end position="276"/>
    </location>
</feature>
<accession>A0ABX0W161</accession>
<dbReference type="PROSITE" id="PS51379">
    <property type="entry name" value="4FE4S_FER_2"/>
    <property type="match status" value="2"/>
</dbReference>
<dbReference type="Gene3D" id="3.30.70.20">
    <property type="match status" value="1"/>
</dbReference>
<dbReference type="SUPFAM" id="SSF54862">
    <property type="entry name" value="4Fe-4S ferredoxins"/>
    <property type="match status" value="1"/>
</dbReference>
<feature type="domain" description="4Fe-4S ferredoxin-type" evidence="5">
    <location>
        <begin position="216"/>
        <end position="245"/>
    </location>
</feature>
<sequence length="366" mass="40413">MEGVRMSSWPRTCLCLCRSDEAVGGCLHSRCETRQRSGLSGASHMAAVDAEFPILGLCKRALQWRLRARKAQFLIIHDRAGYREVCKAKERLGNVWAQAVDVCSLDRFGHVDLLLALSMGFDHVVIQRVTTPNTAATQAQEIELAQAMGANERLVLYSSAKDLCKALAMAPKTPGRWRTPPPAISSSRQGTARACACVLLPDDSEPIPLPSDAPYGAVQLNASACSMCENCVWLCPTDALSVSDHTSELLFVESNCIQCGMCKSICPEDALRLEPRMMPSPISDGQRSLHQTAHAYCISCGEPFTTSPVMDRLLSRLLSNDTVLSEEGRNQKVQKCSTCRVREIRRLREKRLVEVGLSHLEPRRCR</sequence>
<protein>
    <recommendedName>
        <fullName evidence="5">4Fe-4S ferredoxin-type domain-containing protein</fullName>
    </recommendedName>
</protein>
<keyword evidence="4" id="KW-0411">Iron-sulfur</keyword>
<evidence type="ECO:0000256" key="3">
    <source>
        <dbReference type="ARBA" id="ARBA00023004"/>
    </source>
</evidence>
<dbReference type="InterPro" id="IPR017896">
    <property type="entry name" value="4Fe4S_Fe-S-bd"/>
</dbReference>
<dbReference type="InterPro" id="IPR017900">
    <property type="entry name" value="4Fe4S_Fe_S_CS"/>
</dbReference>
<keyword evidence="3" id="KW-0408">Iron</keyword>
<evidence type="ECO:0000313" key="6">
    <source>
        <dbReference type="EMBL" id="NIZ59357.1"/>
    </source>
</evidence>
<evidence type="ECO:0000256" key="4">
    <source>
        <dbReference type="ARBA" id="ARBA00023014"/>
    </source>
</evidence>
<gene>
    <name evidence="6" type="ORF">DL239_00035</name>
</gene>
<evidence type="ECO:0000256" key="2">
    <source>
        <dbReference type="ARBA" id="ARBA00022723"/>
    </source>
</evidence>
<proteinExistence type="predicted"/>
<evidence type="ECO:0000313" key="7">
    <source>
        <dbReference type="Proteomes" id="UP001429564"/>
    </source>
</evidence>
<reference evidence="6 7" key="1">
    <citation type="submission" date="2018-05" db="EMBL/GenBank/DDBJ databases">
        <authorList>
            <person name="Zhang Y.-J."/>
        </authorList>
    </citation>
    <scope>NUCLEOTIDE SEQUENCE [LARGE SCALE GENOMIC DNA]</scope>
    <source>
        <strain evidence="6 7">CY04</strain>
    </source>
</reference>
<dbReference type="PANTHER" id="PTHR43687">
    <property type="entry name" value="ADENYLYLSULFATE REDUCTASE, BETA SUBUNIT"/>
    <property type="match status" value="1"/>
</dbReference>
<dbReference type="PROSITE" id="PS00198">
    <property type="entry name" value="4FE4S_FER_1"/>
    <property type="match status" value="2"/>
</dbReference>
<keyword evidence="2" id="KW-0479">Metal-binding</keyword>
<dbReference type="Proteomes" id="UP001429564">
    <property type="component" value="Unassembled WGS sequence"/>
</dbReference>
<dbReference type="RefSeq" id="WP_369410513.1">
    <property type="nucleotide sequence ID" value="NZ_QHLQ01000001.1"/>
</dbReference>
<name>A0ABX0W161_9RHOB</name>
<dbReference type="EMBL" id="QHLQ01000001">
    <property type="protein sequence ID" value="NIZ59357.1"/>
    <property type="molecule type" value="Genomic_DNA"/>
</dbReference>
<keyword evidence="1" id="KW-0004">4Fe-4S</keyword>
<dbReference type="PANTHER" id="PTHR43687:SF4">
    <property type="entry name" value="BLR5484 PROTEIN"/>
    <property type="match status" value="1"/>
</dbReference>
<dbReference type="Pfam" id="PF13237">
    <property type="entry name" value="Fer4_10"/>
    <property type="match status" value="1"/>
</dbReference>
<keyword evidence="7" id="KW-1185">Reference proteome</keyword>
<organism evidence="6 7">
    <name type="scientific">Parasedimentitalea denitrificans</name>
    <dbReference type="NCBI Taxonomy" id="2211118"/>
    <lineage>
        <taxon>Bacteria</taxon>
        <taxon>Pseudomonadati</taxon>
        <taxon>Pseudomonadota</taxon>
        <taxon>Alphaproteobacteria</taxon>
        <taxon>Rhodobacterales</taxon>
        <taxon>Paracoccaceae</taxon>
        <taxon>Parasedimentitalea</taxon>
    </lineage>
</organism>
<evidence type="ECO:0000256" key="1">
    <source>
        <dbReference type="ARBA" id="ARBA00022485"/>
    </source>
</evidence>
<dbReference type="InterPro" id="IPR050572">
    <property type="entry name" value="Fe-S_Ferredoxin"/>
</dbReference>
<comment type="caution">
    <text evidence="6">The sequence shown here is derived from an EMBL/GenBank/DDBJ whole genome shotgun (WGS) entry which is preliminary data.</text>
</comment>